<keyword evidence="2" id="KW-1185">Reference proteome</keyword>
<reference evidence="1" key="1">
    <citation type="submission" date="2023-06" db="EMBL/GenBank/DDBJ databases">
        <authorList>
            <consortium name="Lawrence Berkeley National Laboratory"/>
            <person name="Ahrendt S."/>
            <person name="Sahu N."/>
            <person name="Indic B."/>
            <person name="Wong-Bajracharya J."/>
            <person name="Merenyi Z."/>
            <person name="Ke H.-M."/>
            <person name="Monk M."/>
            <person name="Kocsube S."/>
            <person name="Drula E."/>
            <person name="Lipzen A."/>
            <person name="Balint B."/>
            <person name="Henrissat B."/>
            <person name="Andreopoulos B."/>
            <person name="Martin F.M."/>
            <person name="Harder C.B."/>
            <person name="Rigling D."/>
            <person name="Ford K.L."/>
            <person name="Foster G.D."/>
            <person name="Pangilinan J."/>
            <person name="Papanicolaou A."/>
            <person name="Barry K."/>
            <person name="LaButti K."/>
            <person name="Viragh M."/>
            <person name="Koriabine M."/>
            <person name="Yan M."/>
            <person name="Riley R."/>
            <person name="Champramary S."/>
            <person name="Plett K.L."/>
            <person name="Tsai I.J."/>
            <person name="Slot J."/>
            <person name="Sipos G."/>
            <person name="Plett J."/>
            <person name="Nagy L.G."/>
            <person name="Grigoriev I.V."/>
        </authorList>
    </citation>
    <scope>NUCLEOTIDE SEQUENCE</scope>
    <source>
        <strain evidence="1">CCBAS 213</strain>
    </source>
</reference>
<accession>A0AA39KFH9</accession>
<organism evidence="1 2">
    <name type="scientific">Armillaria tabescens</name>
    <name type="common">Ringless honey mushroom</name>
    <name type="synonym">Agaricus tabescens</name>
    <dbReference type="NCBI Taxonomy" id="1929756"/>
    <lineage>
        <taxon>Eukaryota</taxon>
        <taxon>Fungi</taxon>
        <taxon>Dikarya</taxon>
        <taxon>Basidiomycota</taxon>
        <taxon>Agaricomycotina</taxon>
        <taxon>Agaricomycetes</taxon>
        <taxon>Agaricomycetidae</taxon>
        <taxon>Agaricales</taxon>
        <taxon>Marasmiineae</taxon>
        <taxon>Physalacriaceae</taxon>
        <taxon>Desarmillaria</taxon>
    </lineage>
</organism>
<dbReference type="EMBL" id="JAUEPS010000014">
    <property type="protein sequence ID" value="KAK0459818.1"/>
    <property type="molecule type" value="Genomic_DNA"/>
</dbReference>
<dbReference type="GeneID" id="85353091"/>
<dbReference type="Proteomes" id="UP001175211">
    <property type="component" value="Unassembled WGS sequence"/>
</dbReference>
<protein>
    <submittedName>
        <fullName evidence="1">Uncharacterized protein</fullName>
    </submittedName>
</protein>
<dbReference type="RefSeq" id="XP_060332015.1">
    <property type="nucleotide sequence ID" value="XM_060469543.1"/>
</dbReference>
<evidence type="ECO:0000313" key="2">
    <source>
        <dbReference type="Proteomes" id="UP001175211"/>
    </source>
</evidence>
<sequence>MCQNESRTRIKVPLQRAYSGQKPVLPSSLANVPCVNLGADGLLNRLNTILGTSYTLTLINGYEWLVPFPKDANLDCIRIELLNLRVGAEAPMGGGRIIDMRMEEWNMDVPTIGWVYSGSEQTAETSRHYIIGGIPANDSGNLEDIKEMLDKQMISLKNIRHALKTVFDVLMHMQTRVSTNPAEKVAGLVYLLSSKSVPAYDGTRSVEDAWTALVDAMLDGYRGDLFFLYPKPREGSQRWRPSWNQVMNDALPSNSGNRWDEDVQWDERRGPIGALRLYFASKMVIYEGWEIRKSDQESWKSKMLT</sequence>
<evidence type="ECO:0000313" key="1">
    <source>
        <dbReference type="EMBL" id="KAK0459818.1"/>
    </source>
</evidence>
<gene>
    <name evidence="1" type="ORF">EV420DRAFT_1479055</name>
</gene>
<comment type="caution">
    <text evidence="1">The sequence shown here is derived from an EMBL/GenBank/DDBJ whole genome shotgun (WGS) entry which is preliminary data.</text>
</comment>
<dbReference type="AlphaFoldDB" id="A0AA39KFH9"/>
<name>A0AA39KFH9_ARMTA</name>
<proteinExistence type="predicted"/>